<accession>A0A0B0IEY0</accession>
<dbReference type="SUPFAM" id="SSF51735">
    <property type="entry name" value="NAD(P)-binding Rossmann-fold domains"/>
    <property type="match status" value="1"/>
</dbReference>
<dbReference type="InterPro" id="IPR036291">
    <property type="entry name" value="NAD(P)-bd_dom_sf"/>
</dbReference>
<proteinExistence type="predicted"/>
<dbReference type="eggNOG" id="COG0059">
    <property type="taxonomic scope" value="Bacteria"/>
</dbReference>
<dbReference type="Proteomes" id="UP000030832">
    <property type="component" value="Unassembled WGS sequence"/>
</dbReference>
<dbReference type="RefSeq" id="WP_034632265.1">
    <property type="nucleotide sequence ID" value="NZ_JRJU01000034.1"/>
</dbReference>
<gene>
    <name evidence="2" type="ORF">LQ50_20175</name>
</gene>
<comment type="caution">
    <text evidence="2">The sequence shown here is derived from an EMBL/GenBank/DDBJ whole genome shotgun (WGS) entry which is preliminary data.</text>
</comment>
<evidence type="ECO:0000313" key="2">
    <source>
        <dbReference type="EMBL" id="KHF38634.1"/>
    </source>
</evidence>
<evidence type="ECO:0000313" key="3">
    <source>
        <dbReference type="Proteomes" id="UP000030832"/>
    </source>
</evidence>
<dbReference type="InterPro" id="IPR013116">
    <property type="entry name" value="KARI_N"/>
</dbReference>
<dbReference type="PROSITE" id="PS51850">
    <property type="entry name" value="KARI_N"/>
    <property type="match status" value="1"/>
</dbReference>
<dbReference type="EMBL" id="JRJU01000034">
    <property type="protein sequence ID" value="KHF38634.1"/>
    <property type="molecule type" value="Genomic_DNA"/>
</dbReference>
<dbReference type="AlphaFoldDB" id="A0A0B0IEY0"/>
<name>A0A0B0IEY0_9BACI</name>
<sequence>MIENLERKSDYYSYLKGKKVAILGYDEAAREEIDFLLDNGVEVVVGLRRVDDQWSKVEEDGFVVKTLEEAVEISEIIQVW</sequence>
<keyword evidence="3" id="KW-1185">Reference proteome</keyword>
<dbReference type="Gene3D" id="3.40.50.720">
    <property type="entry name" value="NAD(P)-binding Rossmann-like Domain"/>
    <property type="match status" value="1"/>
</dbReference>
<dbReference type="OrthoDB" id="2635568at2"/>
<evidence type="ECO:0000259" key="1">
    <source>
        <dbReference type="PROSITE" id="PS51850"/>
    </source>
</evidence>
<dbReference type="STRING" id="333138.LQ50_20175"/>
<reference evidence="2 3" key="1">
    <citation type="submission" date="2014-09" db="EMBL/GenBank/DDBJ databases">
        <title>Genome sequencing and annotation of Bacillus Okhensis strain Kh10-101T.</title>
        <authorList>
            <person name="Prakash J.S."/>
        </authorList>
    </citation>
    <scope>NUCLEOTIDE SEQUENCE [LARGE SCALE GENOMIC DNA]</scope>
    <source>
        <strain evidence="3">Kh10-101T</strain>
    </source>
</reference>
<feature type="domain" description="KARI N-terminal Rossmann" evidence="1">
    <location>
        <begin position="1"/>
        <end position="80"/>
    </location>
</feature>
<protein>
    <recommendedName>
        <fullName evidence="1">KARI N-terminal Rossmann domain-containing protein</fullName>
    </recommendedName>
</protein>
<dbReference type="Pfam" id="PF07991">
    <property type="entry name" value="KARI_N"/>
    <property type="match status" value="1"/>
</dbReference>
<organism evidence="2 3">
    <name type="scientific">Halalkalibacter okhensis</name>
    <dbReference type="NCBI Taxonomy" id="333138"/>
    <lineage>
        <taxon>Bacteria</taxon>
        <taxon>Bacillati</taxon>
        <taxon>Bacillota</taxon>
        <taxon>Bacilli</taxon>
        <taxon>Bacillales</taxon>
        <taxon>Bacillaceae</taxon>
        <taxon>Halalkalibacter</taxon>
    </lineage>
</organism>